<feature type="transmembrane region" description="Helical" evidence="1">
    <location>
        <begin position="21"/>
        <end position="41"/>
    </location>
</feature>
<keyword evidence="1" id="KW-0472">Membrane</keyword>
<dbReference type="PANTHER" id="PTHR34989:SF1">
    <property type="entry name" value="PROTEIN HDED"/>
    <property type="match status" value="1"/>
</dbReference>
<feature type="transmembrane region" description="Helical" evidence="1">
    <location>
        <begin position="80"/>
        <end position="102"/>
    </location>
</feature>
<keyword evidence="1" id="KW-0812">Transmembrane</keyword>
<feature type="transmembrane region" description="Helical" evidence="1">
    <location>
        <begin position="47"/>
        <end position="68"/>
    </location>
</feature>
<proteinExistence type="predicted"/>
<dbReference type="AlphaFoldDB" id="A0A7W6JY78"/>
<evidence type="ECO:0000256" key="1">
    <source>
        <dbReference type="SAM" id="Phobius"/>
    </source>
</evidence>
<feature type="transmembrane region" description="Helical" evidence="1">
    <location>
        <begin position="162"/>
        <end position="184"/>
    </location>
</feature>
<keyword evidence="1" id="KW-1133">Transmembrane helix</keyword>
<reference evidence="2 3" key="1">
    <citation type="submission" date="2020-08" db="EMBL/GenBank/DDBJ databases">
        <title>Genomic Encyclopedia of Type Strains, Phase IV (KMG-IV): sequencing the most valuable type-strain genomes for metagenomic binning, comparative biology and taxonomic classification.</title>
        <authorList>
            <person name="Goeker M."/>
        </authorList>
    </citation>
    <scope>NUCLEOTIDE SEQUENCE [LARGE SCALE GENOMIC DNA]</scope>
    <source>
        <strain evidence="2 3">DSM 101806</strain>
    </source>
</reference>
<comment type="caution">
    <text evidence="2">The sequence shown here is derived from an EMBL/GenBank/DDBJ whole genome shotgun (WGS) entry which is preliminary data.</text>
</comment>
<gene>
    <name evidence="2" type="ORF">GGR46_004182</name>
</gene>
<dbReference type="Proteomes" id="UP000557392">
    <property type="component" value="Unassembled WGS sequence"/>
</dbReference>
<keyword evidence="3" id="KW-1185">Reference proteome</keyword>
<dbReference type="EMBL" id="JACIEH010000003">
    <property type="protein sequence ID" value="MBB4100610.1"/>
    <property type="molecule type" value="Genomic_DNA"/>
</dbReference>
<organism evidence="2 3">
    <name type="scientific">Sphingomonas kyeonggiensis</name>
    <dbReference type="NCBI Taxonomy" id="1268553"/>
    <lineage>
        <taxon>Bacteria</taxon>
        <taxon>Pseudomonadati</taxon>
        <taxon>Pseudomonadota</taxon>
        <taxon>Alphaproteobacteria</taxon>
        <taxon>Sphingomonadales</taxon>
        <taxon>Sphingomonadaceae</taxon>
        <taxon>Sphingomonas</taxon>
    </lineage>
</organism>
<accession>A0A7W6JY78</accession>
<feature type="transmembrane region" description="Helical" evidence="1">
    <location>
        <begin position="108"/>
        <end position="129"/>
    </location>
</feature>
<name>A0A7W6JY78_9SPHN</name>
<dbReference type="GO" id="GO:0005886">
    <property type="term" value="C:plasma membrane"/>
    <property type="evidence" value="ECO:0007669"/>
    <property type="project" value="TreeGrafter"/>
</dbReference>
<dbReference type="InterPro" id="IPR005325">
    <property type="entry name" value="DUF308_memb"/>
</dbReference>
<dbReference type="PANTHER" id="PTHR34989">
    <property type="entry name" value="PROTEIN HDED"/>
    <property type="match status" value="1"/>
</dbReference>
<dbReference type="Pfam" id="PF03729">
    <property type="entry name" value="DUF308"/>
    <property type="match status" value="2"/>
</dbReference>
<evidence type="ECO:0000313" key="2">
    <source>
        <dbReference type="EMBL" id="MBB4100610.1"/>
    </source>
</evidence>
<sequence length="191" mass="19990">MIDNASLASTPSLLRALGKRWWLFVLRGAAGITFGFLALLWPGVALITLALVWGAYALVDGCFALAAAMSGMRSGDTPRWWLVLTGLAGIAAGLLTFIWPVITVQVLLLLISAWAIVTGVMEVAGAVALRKEIEGEIFLILAGLVSIAFGVVILVWPAAGALSLVLLVAWLAIIGGAAYIGLALRLRKLAA</sequence>
<protein>
    <submittedName>
        <fullName evidence="2">Uncharacterized membrane protein HdeD (DUF308 family)</fullName>
    </submittedName>
</protein>
<dbReference type="InterPro" id="IPR052712">
    <property type="entry name" value="Acid_resist_chaperone_HdeD"/>
</dbReference>
<dbReference type="RefSeq" id="WP_183999886.1">
    <property type="nucleotide sequence ID" value="NZ_JACIEH010000003.1"/>
</dbReference>
<evidence type="ECO:0000313" key="3">
    <source>
        <dbReference type="Proteomes" id="UP000557392"/>
    </source>
</evidence>
<feature type="transmembrane region" description="Helical" evidence="1">
    <location>
        <begin position="136"/>
        <end position="156"/>
    </location>
</feature>